<dbReference type="Pfam" id="PF15904">
    <property type="entry name" value="LIP1"/>
    <property type="match status" value="1"/>
</dbReference>
<dbReference type="PANTHER" id="PTHR15454:SF69">
    <property type="entry name" value="SERINE_THREONINE-PROTEIN KINASE 11-INTERACTING PROTEIN"/>
    <property type="match status" value="1"/>
</dbReference>
<feature type="region of interest" description="Disordered" evidence="7">
    <location>
        <begin position="1179"/>
        <end position="1216"/>
    </location>
</feature>
<keyword evidence="4" id="KW-0963">Cytoplasm</keyword>
<dbReference type="Pfam" id="PF25624">
    <property type="entry name" value="PH_S11IP_C"/>
    <property type="match status" value="1"/>
</dbReference>
<evidence type="ECO:0000256" key="4">
    <source>
        <dbReference type="ARBA" id="ARBA00022490"/>
    </source>
</evidence>
<dbReference type="GO" id="GO:0016301">
    <property type="term" value="F:kinase activity"/>
    <property type="evidence" value="ECO:0007669"/>
    <property type="project" value="UniProtKB-KW"/>
</dbReference>
<feature type="compositionally biased region" description="Polar residues" evidence="7">
    <location>
        <begin position="941"/>
        <end position="960"/>
    </location>
</feature>
<proteinExistence type="inferred from homology"/>
<feature type="region of interest" description="Disordered" evidence="7">
    <location>
        <begin position="786"/>
        <end position="836"/>
    </location>
</feature>
<feature type="domain" description="STK11-interacting protein C-terminal PH" evidence="11">
    <location>
        <begin position="1411"/>
        <end position="1525"/>
    </location>
</feature>
<evidence type="ECO:0000256" key="2">
    <source>
        <dbReference type="ARBA" id="ARBA00008771"/>
    </source>
</evidence>
<dbReference type="STRING" id="6573.A0A210QIK4"/>
<evidence type="ECO:0000313" key="13">
    <source>
        <dbReference type="Proteomes" id="UP000242188"/>
    </source>
</evidence>
<organism evidence="12 13">
    <name type="scientific">Mizuhopecten yessoensis</name>
    <name type="common">Japanese scallop</name>
    <name type="synonym">Patinopecten yessoensis</name>
    <dbReference type="NCBI Taxonomy" id="6573"/>
    <lineage>
        <taxon>Eukaryota</taxon>
        <taxon>Metazoa</taxon>
        <taxon>Spiralia</taxon>
        <taxon>Lophotrochozoa</taxon>
        <taxon>Mollusca</taxon>
        <taxon>Bivalvia</taxon>
        <taxon>Autobranchia</taxon>
        <taxon>Pteriomorphia</taxon>
        <taxon>Pectinida</taxon>
        <taxon>Pectinoidea</taxon>
        <taxon>Pectinidae</taxon>
        <taxon>Mizuhopecten</taxon>
    </lineage>
</organism>
<evidence type="ECO:0000256" key="5">
    <source>
        <dbReference type="ARBA" id="ARBA00022614"/>
    </source>
</evidence>
<dbReference type="GO" id="GO:0005737">
    <property type="term" value="C:cytoplasm"/>
    <property type="evidence" value="ECO:0007669"/>
    <property type="project" value="UniProtKB-SubCell"/>
</dbReference>
<evidence type="ECO:0000313" key="12">
    <source>
        <dbReference type="EMBL" id="OWF48594.1"/>
    </source>
</evidence>
<feature type="compositionally biased region" description="Basic and acidic residues" evidence="7">
    <location>
        <begin position="60"/>
        <end position="75"/>
    </location>
</feature>
<feature type="region of interest" description="Disordered" evidence="7">
    <location>
        <begin position="384"/>
        <end position="434"/>
    </location>
</feature>
<feature type="domain" description="LKB1 serine/threonine kinase interacting protein 1 N-terminal" evidence="8">
    <location>
        <begin position="10"/>
        <end position="99"/>
    </location>
</feature>
<feature type="compositionally biased region" description="Basic and acidic residues" evidence="7">
    <location>
        <begin position="926"/>
        <end position="936"/>
    </location>
</feature>
<evidence type="ECO:0000256" key="6">
    <source>
        <dbReference type="ARBA" id="ARBA00022737"/>
    </source>
</evidence>
<feature type="region of interest" description="Disordered" evidence="7">
    <location>
        <begin position="874"/>
        <end position="960"/>
    </location>
</feature>
<reference evidence="12 13" key="1">
    <citation type="journal article" date="2017" name="Nat. Ecol. Evol.">
        <title>Scallop genome provides insights into evolution of bilaterian karyotype and development.</title>
        <authorList>
            <person name="Wang S."/>
            <person name="Zhang J."/>
            <person name="Jiao W."/>
            <person name="Li J."/>
            <person name="Xun X."/>
            <person name="Sun Y."/>
            <person name="Guo X."/>
            <person name="Huan P."/>
            <person name="Dong B."/>
            <person name="Zhang L."/>
            <person name="Hu X."/>
            <person name="Sun X."/>
            <person name="Wang J."/>
            <person name="Zhao C."/>
            <person name="Wang Y."/>
            <person name="Wang D."/>
            <person name="Huang X."/>
            <person name="Wang R."/>
            <person name="Lv J."/>
            <person name="Li Y."/>
            <person name="Zhang Z."/>
            <person name="Liu B."/>
            <person name="Lu W."/>
            <person name="Hui Y."/>
            <person name="Liang J."/>
            <person name="Zhou Z."/>
            <person name="Hou R."/>
            <person name="Li X."/>
            <person name="Liu Y."/>
            <person name="Li H."/>
            <person name="Ning X."/>
            <person name="Lin Y."/>
            <person name="Zhao L."/>
            <person name="Xing Q."/>
            <person name="Dou J."/>
            <person name="Li Y."/>
            <person name="Mao J."/>
            <person name="Guo H."/>
            <person name="Dou H."/>
            <person name="Li T."/>
            <person name="Mu C."/>
            <person name="Jiang W."/>
            <person name="Fu Q."/>
            <person name="Fu X."/>
            <person name="Miao Y."/>
            <person name="Liu J."/>
            <person name="Yu Q."/>
            <person name="Li R."/>
            <person name="Liao H."/>
            <person name="Li X."/>
            <person name="Kong Y."/>
            <person name="Jiang Z."/>
            <person name="Chourrout D."/>
            <person name="Li R."/>
            <person name="Bao Z."/>
        </authorList>
    </citation>
    <scope>NUCLEOTIDE SEQUENCE [LARGE SCALE GENOMIC DNA]</scope>
    <source>
        <strain evidence="12 13">PY_sf001</strain>
    </source>
</reference>
<feature type="compositionally biased region" description="Low complexity" evidence="7">
    <location>
        <begin position="799"/>
        <end position="810"/>
    </location>
</feature>
<feature type="compositionally biased region" description="Basic residues" evidence="7">
    <location>
        <begin position="389"/>
        <end position="402"/>
    </location>
</feature>
<keyword evidence="6" id="KW-0677">Repeat</keyword>
<keyword evidence="5" id="KW-0433">Leucine-rich repeat</keyword>
<evidence type="ECO:0000256" key="3">
    <source>
        <dbReference type="ARBA" id="ARBA00020683"/>
    </source>
</evidence>
<evidence type="ECO:0000259" key="10">
    <source>
        <dbReference type="Pfam" id="PF25357"/>
    </source>
</evidence>
<dbReference type="SUPFAM" id="SSF52058">
    <property type="entry name" value="L domain-like"/>
    <property type="match status" value="1"/>
</dbReference>
<dbReference type="Pfam" id="PF25357">
    <property type="entry name" value="PH_S11IP"/>
    <property type="match status" value="1"/>
</dbReference>
<evidence type="ECO:0000259" key="8">
    <source>
        <dbReference type="Pfam" id="PF15904"/>
    </source>
</evidence>
<evidence type="ECO:0000259" key="9">
    <source>
        <dbReference type="Pfam" id="PF23142"/>
    </source>
</evidence>
<sequence>MFQSRKQEVDIVSELAVLLRRSGDKILSGESKLTLTTQSLSRLYVSFRRYSETSHQGEITNDRRRGRDRKQEEEHQRWRTNVQFLNDFISKTVSLKLTHGVQTMQEPVYLSRFRNIEVLELKKIPVHMLHGLQKLRGQLKVLIVARCLQNLEDLLETCGGDQSAPLSWPQLTSLYVSCNGLPRLDNSLRLLSAIEVIDLSHNQLYKTEGFLETLSEIIRVNLGYNCIDSLPSFANSAKLKIKTLILRNNNLDNLEGAEDLIFLEELDVSSNCLVDHSCLTVLSGLSKLNRLSLKGNPLSFHRSHRALTLQHVTDTAARNKFTLDGKDISPTERLLTQRRVMPASRRPSQEAHSIISGMDRPSTSLRIQQTYRFDDSDSIATSLKIGSPIRRKAGRRRSKPKNRLSSDERFIDVSTTDGDSSQENSRSGSPVRVIEGRSSIRDEVEVLRDHYGVNWLQVINANKDAAMKSKQSGIKVHTVEPRKRQVKIGRKSEPVDVDKKSESVHAEITDRNAELVVKTEDDIYLNDSTAGLPDNIPDGASSHHSDLEGDDDIEVLTSENEDSQTTVLQREISSGEIYSKVIDSPSEERTTLVTRQNSSHGAEWQRLEEEQEQYYGTESEPYIVTLPNQEETHLIVTVNQRYIIEKDLNGRVVEMLDLKCLEKITLSHNTLPQEQGEEEGRVTPMLRMKFDYVRKDRRERTYIMEDNDNAESFQALLQPCLDEKKLDRKLQGLLQCLKCSAQFDKSEATPSQLSLLQTLSKNNPTQDIPVKYGCPKCKSQLVVQMDTREKPSSHQTTPVGSLSSVSSLNNIMGGASNKRSPRSRSPVKVGNGSPLLGEPLISTAVVDIDSPVKQTLSQFEHDLHFHRDRTEDVITGSPVAKSTPLKDDSSERRISLSGKPSNGNLQEEPKPEHPLPSLVVMSRSDGFSRTEQDQRLHRMTKSSSNVASGQSVTTPTENKAFQRNCSWSDVNKALSNKTQQHRTSVDSDITILTNTSESSVAVISESSIETIPDPKVKVADKDQGQEQLECVFKQDLPLPMSSIALASLGAATEGVGATKKVNLNGIAEEQGEITPIGSPLSTSICSSMVSSVYENSLVTASEEDLNALVENTNVINQKAPMAMEDNNNGENDVSIYDNSYNNDSIYDNNVDNEHRTSSTQDTSDEVDNITNEFHTALTSQNQSEGPDQENSAEAQTTHGTSNGNHMETSDEGESSGSVLATMEDVDFTTVDHRLKLFLMMKILEDGEECQCSLQCDIVQYMSPEPVKGLVVFTTSKIIILKILDEYSSSDSVDTSLSCIENQPITELQYIDIGLGYQTLRFEFDTECSSYTFIIRDEKRCKSYISLITGIVQSTAFSHGSRLEGISKYNATTLDNLRSTIITCDLEEGEIIEEDDSYVLVRYLSCHRAVELDEDDIRPVGLAVTATDLCMLQENHQWPIPRLQAPLSDEVKGQQFTMLDKQKINYIATVEMCETDNTQLRFTFFSEESGEETCWQLAFPSTHSVQSLVSAIREPWESEFGVALDVTPVSFTED</sequence>
<keyword evidence="12" id="KW-0808">Transferase</keyword>
<feature type="compositionally biased region" description="Polar residues" evidence="7">
    <location>
        <begin position="1179"/>
        <end position="1206"/>
    </location>
</feature>
<dbReference type="EMBL" id="NEDP02003487">
    <property type="protein sequence ID" value="OWF48594.1"/>
    <property type="molecule type" value="Genomic_DNA"/>
</dbReference>
<dbReference type="InterPro" id="IPR031782">
    <property type="entry name" value="LIP1_N"/>
</dbReference>
<dbReference type="InterPro" id="IPR032675">
    <property type="entry name" value="LRR_dom_sf"/>
</dbReference>
<comment type="similarity">
    <text evidence="2">Belongs to the STK11IP family.</text>
</comment>
<feature type="compositionally biased region" description="Polar residues" evidence="7">
    <location>
        <begin position="413"/>
        <end position="428"/>
    </location>
</feature>
<evidence type="ECO:0000256" key="1">
    <source>
        <dbReference type="ARBA" id="ARBA00004496"/>
    </source>
</evidence>
<feature type="domain" description="PLEKHM2 PH" evidence="9">
    <location>
        <begin position="1222"/>
        <end position="1354"/>
    </location>
</feature>
<protein>
    <recommendedName>
        <fullName evidence="3">Serine/threonine-protein kinase 11-interacting protein</fullName>
    </recommendedName>
</protein>
<feature type="region of interest" description="Disordered" evidence="7">
    <location>
        <begin position="341"/>
        <end position="361"/>
    </location>
</feature>
<comment type="caution">
    <text evidence="12">The sequence shown here is derived from an EMBL/GenBank/DDBJ whole genome shotgun (WGS) entry which is preliminary data.</text>
</comment>
<dbReference type="Pfam" id="PF23142">
    <property type="entry name" value="PH_PLEKHM2"/>
    <property type="match status" value="1"/>
</dbReference>
<keyword evidence="12" id="KW-0418">Kinase</keyword>
<name>A0A210QIK4_MIZYE</name>
<dbReference type="InterPro" id="IPR057676">
    <property type="entry name" value="PH_S11IP_C"/>
</dbReference>
<evidence type="ECO:0000256" key="7">
    <source>
        <dbReference type="SAM" id="MobiDB-lite"/>
    </source>
</evidence>
<feature type="domain" description="Serine/threonine-protein kinase 11-interacting protein PH" evidence="10">
    <location>
        <begin position="616"/>
        <end position="720"/>
    </location>
</feature>
<comment type="subcellular location">
    <subcellularLocation>
        <location evidence="1">Cytoplasm</location>
    </subcellularLocation>
</comment>
<feature type="compositionally biased region" description="Low complexity" evidence="7">
    <location>
        <begin position="1131"/>
        <end position="1149"/>
    </location>
</feature>
<dbReference type="InterPro" id="IPR057292">
    <property type="entry name" value="PH_S11IP"/>
</dbReference>
<accession>A0A210QIK4</accession>
<dbReference type="PANTHER" id="PTHR15454">
    <property type="entry name" value="NISCHARIN RELATED"/>
    <property type="match status" value="1"/>
</dbReference>
<dbReference type="OrthoDB" id="7451790at2759"/>
<dbReference type="Gene3D" id="3.80.10.10">
    <property type="entry name" value="Ribonuclease Inhibitor"/>
    <property type="match status" value="2"/>
</dbReference>
<feature type="region of interest" description="Disordered" evidence="7">
    <location>
        <begin position="528"/>
        <end position="548"/>
    </location>
</feature>
<evidence type="ECO:0000259" key="11">
    <source>
        <dbReference type="Pfam" id="PF25624"/>
    </source>
</evidence>
<gene>
    <name evidence="12" type="ORF">KP79_PYT04517</name>
</gene>
<feature type="region of interest" description="Disordered" evidence="7">
    <location>
        <begin position="1119"/>
        <end position="1165"/>
    </location>
</feature>
<dbReference type="InterPro" id="IPR057288">
    <property type="entry name" value="PH_PLEKHM2"/>
</dbReference>
<feature type="region of interest" description="Disordered" evidence="7">
    <location>
        <begin position="56"/>
        <end position="75"/>
    </location>
</feature>
<feature type="compositionally biased region" description="Basic and acidic residues" evidence="7">
    <location>
        <begin position="884"/>
        <end position="894"/>
    </location>
</feature>
<keyword evidence="13" id="KW-1185">Reference proteome</keyword>
<dbReference type="Proteomes" id="UP000242188">
    <property type="component" value="Unassembled WGS sequence"/>
</dbReference>